<evidence type="ECO:0000313" key="3">
    <source>
        <dbReference type="EMBL" id="TDD07496.1"/>
    </source>
</evidence>
<evidence type="ECO:0000256" key="2">
    <source>
        <dbReference type="SAM" id="Coils"/>
    </source>
</evidence>
<name>A0A4V2YBH0_9ACTN</name>
<dbReference type="Proteomes" id="UP000295258">
    <property type="component" value="Unassembled WGS sequence"/>
</dbReference>
<dbReference type="PROSITE" id="PS51128">
    <property type="entry name" value="ZF_DKSA_2"/>
    <property type="match status" value="1"/>
</dbReference>
<evidence type="ECO:0000313" key="4">
    <source>
        <dbReference type="Proteomes" id="UP000295258"/>
    </source>
</evidence>
<sequence length="113" mass="12862">MPFPASKEPNIVMADVRSVHTHLQHYERHLARLEELRELLQDQLTAALSRPRPAGAAADPRTSEIEAAIDRMDRGIYGTCRCCGTFIAYEQLLRTPYRSICDRCALQRGLQHD</sequence>
<reference evidence="3 4" key="1">
    <citation type="submission" date="2019-03" db="EMBL/GenBank/DDBJ databases">
        <title>Draft genome sequences of novel Actinobacteria.</title>
        <authorList>
            <person name="Sahin N."/>
            <person name="Ay H."/>
            <person name="Saygin H."/>
        </authorList>
    </citation>
    <scope>NUCLEOTIDE SEQUENCE [LARGE SCALE GENOMIC DNA]</scope>
    <source>
        <strain evidence="3 4">KC310</strain>
    </source>
</reference>
<accession>A0A4V2YBH0</accession>
<feature type="zinc finger region" description="dksA C4-type" evidence="1">
    <location>
        <begin position="80"/>
        <end position="104"/>
    </location>
</feature>
<organism evidence="3 4">
    <name type="scientific">Nonomuraea deserti</name>
    <dbReference type="NCBI Taxonomy" id="1848322"/>
    <lineage>
        <taxon>Bacteria</taxon>
        <taxon>Bacillati</taxon>
        <taxon>Actinomycetota</taxon>
        <taxon>Actinomycetes</taxon>
        <taxon>Streptosporangiales</taxon>
        <taxon>Streptosporangiaceae</taxon>
        <taxon>Nonomuraea</taxon>
    </lineage>
</organism>
<dbReference type="EMBL" id="SMKO01000026">
    <property type="protein sequence ID" value="TDD07496.1"/>
    <property type="molecule type" value="Genomic_DNA"/>
</dbReference>
<comment type="caution">
    <text evidence="3">The sequence shown here is derived from an EMBL/GenBank/DDBJ whole genome shotgun (WGS) entry which is preliminary data.</text>
</comment>
<dbReference type="Gene3D" id="1.20.120.910">
    <property type="entry name" value="DksA, coiled-coil domain"/>
    <property type="match status" value="1"/>
</dbReference>
<gene>
    <name evidence="3" type="ORF">E1292_13415</name>
</gene>
<evidence type="ECO:0000256" key="1">
    <source>
        <dbReference type="PROSITE-ProRule" id="PRU00510"/>
    </source>
</evidence>
<proteinExistence type="predicted"/>
<feature type="coiled-coil region" evidence="2">
    <location>
        <begin position="23"/>
        <end position="50"/>
    </location>
</feature>
<keyword evidence="4" id="KW-1185">Reference proteome</keyword>
<dbReference type="AlphaFoldDB" id="A0A4V2YBH0"/>
<protein>
    <submittedName>
        <fullName evidence="3">Uncharacterized protein</fullName>
    </submittedName>
</protein>
<keyword evidence="2" id="KW-0175">Coiled coil</keyword>